<dbReference type="PROSITE" id="PS51257">
    <property type="entry name" value="PROKAR_LIPOPROTEIN"/>
    <property type="match status" value="1"/>
</dbReference>
<keyword evidence="2" id="KW-0732">Signal</keyword>
<keyword evidence="4" id="KW-1185">Reference proteome</keyword>
<gene>
    <name evidence="3" type="ORF">FRZ54_15150</name>
</gene>
<organism evidence="3 4">
    <name type="scientific">Mucilaginibacter ginsenosidivorans</name>
    <dbReference type="NCBI Taxonomy" id="398053"/>
    <lineage>
        <taxon>Bacteria</taxon>
        <taxon>Pseudomonadati</taxon>
        <taxon>Bacteroidota</taxon>
        <taxon>Sphingobacteriia</taxon>
        <taxon>Sphingobacteriales</taxon>
        <taxon>Sphingobacteriaceae</taxon>
        <taxon>Mucilaginibacter</taxon>
    </lineage>
</organism>
<accession>A0A5B8UYQ4</accession>
<feature type="signal peptide" evidence="2">
    <location>
        <begin position="1"/>
        <end position="23"/>
    </location>
</feature>
<protein>
    <submittedName>
        <fullName evidence="3">Uncharacterized protein</fullName>
    </submittedName>
</protein>
<dbReference type="EMBL" id="CP042436">
    <property type="protein sequence ID" value="QEC63855.1"/>
    <property type="molecule type" value="Genomic_DNA"/>
</dbReference>
<proteinExistence type="predicted"/>
<evidence type="ECO:0000313" key="4">
    <source>
        <dbReference type="Proteomes" id="UP000321479"/>
    </source>
</evidence>
<feature type="compositionally biased region" description="Low complexity" evidence="1">
    <location>
        <begin position="28"/>
        <end position="50"/>
    </location>
</feature>
<reference evidence="3 4" key="1">
    <citation type="journal article" date="2017" name="Curr. Microbiol.">
        <title>Mucilaginibacter ginsenosidivorans sp. nov., Isolated from Soil of Ginseng Field.</title>
        <authorList>
            <person name="Kim M.M."/>
            <person name="Siddiqi M.Z."/>
            <person name="Im W.T."/>
        </authorList>
    </citation>
    <scope>NUCLEOTIDE SEQUENCE [LARGE SCALE GENOMIC DNA]</scope>
    <source>
        <strain evidence="3 4">Gsoil 3017</strain>
    </source>
</reference>
<feature type="chain" id="PRO_5023142727" evidence="2">
    <location>
        <begin position="24"/>
        <end position="201"/>
    </location>
</feature>
<name>A0A5B8UYQ4_9SPHI</name>
<dbReference type="Proteomes" id="UP000321479">
    <property type="component" value="Chromosome"/>
</dbReference>
<dbReference type="RefSeq" id="WP_147032428.1">
    <property type="nucleotide sequence ID" value="NZ_CP042436.1"/>
</dbReference>
<evidence type="ECO:0000313" key="3">
    <source>
        <dbReference type="EMBL" id="QEC63855.1"/>
    </source>
</evidence>
<feature type="region of interest" description="Disordered" evidence="1">
    <location>
        <begin position="28"/>
        <end position="55"/>
    </location>
</feature>
<dbReference type="KEGG" id="mgin:FRZ54_15150"/>
<dbReference type="AlphaFoldDB" id="A0A5B8UYQ4"/>
<evidence type="ECO:0000256" key="1">
    <source>
        <dbReference type="SAM" id="MobiDB-lite"/>
    </source>
</evidence>
<evidence type="ECO:0000256" key="2">
    <source>
        <dbReference type="SAM" id="SignalP"/>
    </source>
</evidence>
<dbReference type="OrthoDB" id="903144at2"/>
<sequence>MKREITALLLLSGLMFYSCKKTAVQPNTDGITITTPTTSTSTTGQTSTSSNADGPSVTGLVRLKMTKDSINSDGILINFKPTAKPIYVIGEDAPALQGYGVVTLSSISSDNVPLAINSLPLSGKGRSINLSVSSTMEGVYKLQMESITSVPSGYEVWLMDGYKKDSVDMRQNPSYSFNIYKADTASSGRSRFKLTFRYKVN</sequence>